<protein>
    <submittedName>
        <fullName evidence="1">Uncharacterized protein</fullName>
    </submittedName>
</protein>
<dbReference type="EMBL" id="MIGA01000073">
    <property type="protein sequence ID" value="OSY36789.1"/>
    <property type="molecule type" value="Genomic_DNA"/>
</dbReference>
<reference evidence="1 2" key="1">
    <citation type="submission" date="2016-09" db="EMBL/GenBank/DDBJ databases">
        <title>Streptomyces platensis DSM40041, a candidate organism with high potential of specific P450 cytochromes.</title>
        <authorList>
            <person name="Grumaz C."/>
            <person name="Vainshtein Y."/>
            <person name="Kirstahler P."/>
            <person name="Sohn K."/>
        </authorList>
    </citation>
    <scope>NUCLEOTIDE SEQUENCE [LARGE SCALE GENOMIC DNA]</scope>
    <source>
        <strain evidence="1 2">DSM 40041</strain>
    </source>
</reference>
<comment type="caution">
    <text evidence="1">The sequence shown here is derived from an EMBL/GenBank/DDBJ whole genome shotgun (WGS) entry which is preliminary data.</text>
</comment>
<evidence type="ECO:0000313" key="2">
    <source>
        <dbReference type="Proteomes" id="UP000194225"/>
    </source>
</evidence>
<proteinExistence type="predicted"/>
<accession>A0ABX3XM63</accession>
<gene>
    <name evidence="1" type="ORF">BG653_06695</name>
</gene>
<keyword evidence="2" id="KW-1185">Reference proteome</keyword>
<sequence>MQNTSEVPWTLIGVTDQGWTLLIINCKRRANEK</sequence>
<dbReference type="Proteomes" id="UP000194225">
    <property type="component" value="Unassembled WGS sequence"/>
</dbReference>
<name>A0ABX3XM63_STRPT</name>
<evidence type="ECO:0000313" key="1">
    <source>
        <dbReference type="EMBL" id="OSY36789.1"/>
    </source>
</evidence>
<organism evidence="1 2">
    <name type="scientific">Streptomyces platensis</name>
    <dbReference type="NCBI Taxonomy" id="58346"/>
    <lineage>
        <taxon>Bacteria</taxon>
        <taxon>Bacillati</taxon>
        <taxon>Actinomycetota</taxon>
        <taxon>Actinomycetes</taxon>
        <taxon>Kitasatosporales</taxon>
        <taxon>Streptomycetaceae</taxon>
        <taxon>Streptomyces</taxon>
    </lineage>
</organism>